<dbReference type="EMBL" id="JABSTV010001253">
    <property type="protein sequence ID" value="KAH7944641.1"/>
    <property type="molecule type" value="Genomic_DNA"/>
</dbReference>
<feature type="compositionally biased region" description="Acidic residues" evidence="1">
    <location>
        <begin position="142"/>
        <end position="151"/>
    </location>
</feature>
<dbReference type="AlphaFoldDB" id="A0A9D4PK29"/>
<feature type="compositionally biased region" description="Basic and acidic residues" evidence="1">
    <location>
        <begin position="47"/>
        <end position="58"/>
    </location>
</feature>
<feature type="compositionally biased region" description="Basic and acidic residues" evidence="1">
    <location>
        <begin position="170"/>
        <end position="183"/>
    </location>
</feature>
<feature type="compositionally biased region" description="Basic and acidic residues" evidence="1">
    <location>
        <begin position="74"/>
        <end position="87"/>
    </location>
</feature>
<feature type="compositionally biased region" description="Basic and acidic residues" evidence="1">
    <location>
        <begin position="7"/>
        <end position="30"/>
    </location>
</feature>
<evidence type="ECO:0000313" key="2">
    <source>
        <dbReference type="EMBL" id="KAH7944641.1"/>
    </source>
</evidence>
<organism evidence="2 3">
    <name type="scientific">Rhipicephalus sanguineus</name>
    <name type="common">Brown dog tick</name>
    <name type="synonym">Ixodes sanguineus</name>
    <dbReference type="NCBI Taxonomy" id="34632"/>
    <lineage>
        <taxon>Eukaryota</taxon>
        <taxon>Metazoa</taxon>
        <taxon>Ecdysozoa</taxon>
        <taxon>Arthropoda</taxon>
        <taxon>Chelicerata</taxon>
        <taxon>Arachnida</taxon>
        <taxon>Acari</taxon>
        <taxon>Parasitiformes</taxon>
        <taxon>Ixodida</taxon>
        <taxon>Ixodoidea</taxon>
        <taxon>Ixodidae</taxon>
        <taxon>Rhipicephalinae</taxon>
        <taxon>Rhipicephalus</taxon>
        <taxon>Rhipicephalus</taxon>
    </lineage>
</organism>
<name>A0A9D4PK29_RHISA</name>
<protein>
    <submittedName>
        <fullName evidence="2">Uncharacterized protein</fullName>
    </submittedName>
</protein>
<proteinExistence type="predicted"/>
<keyword evidence="3" id="KW-1185">Reference proteome</keyword>
<feature type="region of interest" description="Disordered" evidence="1">
    <location>
        <begin position="1"/>
        <end position="183"/>
    </location>
</feature>
<reference evidence="2" key="2">
    <citation type="submission" date="2021-09" db="EMBL/GenBank/DDBJ databases">
        <authorList>
            <person name="Jia N."/>
            <person name="Wang J."/>
            <person name="Shi W."/>
            <person name="Du L."/>
            <person name="Sun Y."/>
            <person name="Zhan W."/>
            <person name="Jiang J."/>
            <person name="Wang Q."/>
            <person name="Zhang B."/>
            <person name="Ji P."/>
            <person name="Sakyi L.B."/>
            <person name="Cui X."/>
            <person name="Yuan T."/>
            <person name="Jiang B."/>
            <person name="Yang W."/>
            <person name="Lam T.T.-Y."/>
            <person name="Chang Q."/>
            <person name="Ding S."/>
            <person name="Wang X."/>
            <person name="Zhu J."/>
            <person name="Ruan X."/>
            <person name="Zhao L."/>
            <person name="Wei J."/>
            <person name="Que T."/>
            <person name="Du C."/>
            <person name="Cheng J."/>
            <person name="Dai P."/>
            <person name="Han X."/>
            <person name="Huang E."/>
            <person name="Gao Y."/>
            <person name="Liu J."/>
            <person name="Shao H."/>
            <person name="Ye R."/>
            <person name="Li L."/>
            <person name="Wei W."/>
            <person name="Wang X."/>
            <person name="Wang C."/>
            <person name="Huo Q."/>
            <person name="Li W."/>
            <person name="Guo W."/>
            <person name="Chen H."/>
            <person name="Chen S."/>
            <person name="Zhou L."/>
            <person name="Zhou L."/>
            <person name="Ni X."/>
            <person name="Tian J."/>
            <person name="Zhou Y."/>
            <person name="Sheng Y."/>
            <person name="Liu T."/>
            <person name="Pan Y."/>
            <person name="Xia L."/>
            <person name="Li J."/>
            <person name="Zhao F."/>
            <person name="Cao W."/>
        </authorList>
    </citation>
    <scope>NUCLEOTIDE SEQUENCE</scope>
    <source>
        <strain evidence="2">Rsan-2018</strain>
        <tissue evidence="2">Larvae</tissue>
    </source>
</reference>
<reference evidence="2" key="1">
    <citation type="journal article" date="2020" name="Cell">
        <title>Large-Scale Comparative Analyses of Tick Genomes Elucidate Their Genetic Diversity and Vector Capacities.</title>
        <authorList>
            <consortium name="Tick Genome and Microbiome Consortium (TIGMIC)"/>
            <person name="Jia N."/>
            <person name="Wang J."/>
            <person name="Shi W."/>
            <person name="Du L."/>
            <person name="Sun Y."/>
            <person name="Zhan W."/>
            <person name="Jiang J.F."/>
            <person name="Wang Q."/>
            <person name="Zhang B."/>
            <person name="Ji P."/>
            <person name="Bell-Sakyi L."/>
            <person name="Cui X.M."/>
            <person name="Yuan T.T."/>
            <person name="Jiang B.G."/>
            <person name="Yang W.F."/>
            <person name="Lam T.T."/>
            <person name="Chang Q.C."/>
            <person name="Ding S.J."/>
            <person name="Wang X.J."/>
            <person name="Zhu J.G."/>
            <person name="Ruan X.D."/>
            <person name="Zhao L."/>
            <person name="Wei J.T."/>
            <person name="Ye R.Z."/>
            <person name="Que T.C."/>
            <person name="Du C.H."/>
            <person name="Zhou Y.H."/>
            <person name="Cheng J.X."/>
            <person name="Dai P.F."/>
            <person name="Guo W.B."/>
            <person name="Han X.H."/>
            <person name="Huang E.J."/>
            <person name="Li L.F."/>
            <person name="Wei W."/>
            <person name="Gao Y.C."/>
            <person name="Liu J.Z."/>
            <person name="Shao H.Z."/>
            <person name="Wang X."/>
            <person name="Wang C.C."/>
            <person name="Yang T.C."/>
            <person name="Huo Q.B."/>
            <person name="Li W."/>
            <person name="Chen H.Y."/>
            <person name="Chen S.E."/>
            <person name="Zhou L.G."/>
            <person name="Ni X.B."/>
            <person name="Tian J.H."/>
            <person name="Sheng Y."/>
            <person name="Liu T."/>
            <person name="Pan Y.S."/>
            <person name="Xia L.Y."/>
            <person name="Li J."/>
            <person name="Zhao F."/>
            <person name="Cao W.C."/>
        </authorList>
    </citation>
    <scope>NUCLEOTIDE SEQUENCE</scope>
    <source>
        <strain evidence="2">Rsan-2018</strain>
    </source>
</reference>
<accession>A0A9D4PK29</accession>
<feature type="compositionally biased region" description="Basic residues" evidence="1">
    <location>
        <begin position="126"/>
        <end position="137"/>
    </location>
</feature>
<comment type="caution">
    <text evidence="2">The sequence shown here is derived from an EMBL/GenBank/DDBJ whole genome shotgun (WGS) entry which is preliminary data.</text>
</comment>
<evidence type="ECO:0000313" key="3">
    <source>
        <dbReference type="Proteomes" id="UP000821837"/>
    </source>
</evidence>
<evidence type="ECO:0000256" key="1">
    <source>
        <dbReference type="SAM" id="MobiDB-lite"/>
    </source>
</evidence>
<sequence length="198" mass="21719">MSEPNLDSEREDRTEEETKKAEVEKPAADSKEEEETKGDTAPPAKKAKAEPARTRPQCETKSAGARRVRSLEATAKEGKALLRELGHKHSSVPDSGCRRTRSQTRCTTAAPVAQQPARKTPAKPARGAKKGAASKRSKKEEGEEEKEEAASAEEALTTAVYEDGSAGSIEMKDEKDKDQRYGVTGKHCDIYYRRYGPK</sequence>
<feature type="compositionally biased region" description="Low complexity" evidence="1">
    <location>
        <begin position="103"/>
        <end position="125"/>
    </location>
</feature>
<gene>
    <name evidence="2" type="ORF">HPB52_022967</name>
</gene>
<dbReference type="VEuPathDB" id="VectorBase:RSAN_028461"/>
<dbReference type="Proteomes" id="UP000821837">
    <property type="component" value="Unassembled WGS sequence"/>
</dbReference>